<dbReference type="PANTHER" id="PTHR28026:SF9">
    <property type="entry name" value="2-HYDROXY-PALMITIC ACID DIOXYGENASE MPO1"/>
    <property type="match status" value="1"/>
</dbReference>
<dbReference type="EMBL" id="BAABHV010000009">
    <property type="protein sequence ID" value="GAA5051324.1"/>
    <property type="molecule type" value="Genomic_DNA"/>
</dbReference>
<dbReference type="Pfam" id="PF06127">
    <property type="entry name" value="Mpo1-like"/>
    <property type="match status" value="1"/>
</dbReference>
<keyword evidence="1" id="KW-1133">Transmembrane helix</keyword>
<dbReference type="PANTHER" id="PTHR28026">
    <property type="entry name" value="DUF962 DOMAIN PROTEIN (AFU_ORTHOLOGUE AFUA_8G05310)"/>
    <property type="match status" value="1"/>
</dbReference>
<feature type="transmembrane region" description="Helical" evidence="1">
    <location>
        <begin position="24"/>
        <end position="47"/>
    </location>
</feature>
<proteinExistence type="predicted"/>
<gene>
    <name evidence="2" type="ORF">GCM10023208_11100</name>
</gene>
<reference evidence="3" key="1">
    <citation type="journal article" date="2019" name="Int. J. Syst. Evol. Microbiol.">
        <title>The Global Catalogue of Microorganisms (GCM) 10K type strain sequencing project: providing services to taxonomists for standard genome sequencing and annotation.</title>
        <authorList>
            <consortium name="The Broad Institute Genomics Platform"/>
            <consortium name="The Broad Institute Genome Sequencing Center for Infectious Disease"/>
            <person name="Wu L."/>
            <person name="Ma J."/>
        </authorList>
    </citation>
    <scope>NUCLEOTIDE SEQUENCE [LARGE SCALE GENOMIC DNA]</scope>
    <source>
        <strain evidence="3">JCM 18014</strain>
    </source>
</reference>
<evidence type="ECO:0000256" key="1">
    <source>
        <dbReference type="SAM" id="Phobius"/>
    </source>
</evidence>
<feature type="transmembrane region" description="Helical" evidence="1">
    <location>
        <begin position="82"/>
        <end position="115"/>
    </location>
</feature>
<dbReference type="Proteomes" id="UP001500518">
    <property type="component" value="Unassembled WGS sequence"/>
</dbReference>
<evidence type="ECO:0000313" key="3">
    <source>
        <dbReference type="Proteomes" id="UP001500518"/>
    </source>
</evidence>
<comment type="caution">
    <text evidence="2">The sequence shown here is derived from an EMBL/GenBank/DDBJ whole genome shotgun (WGS) entry which is preliminary data.</text>
</comment>
<keyword evidence="3" id="KW-1185">Reference proteome</keyword>
<dbReference type="InterPro" id="IPR009305">
    <property type="entry name" value="Mpo1-like"/>
</dbReference>
<evidence type="ECO:0000313" key="2">
    <source>
        <dbReference type="EMBL" id="GAA5051324.1"/>
    </source>
</evidence>
<feature type="transmembrane region" description="Helical" evidence="1">
    <location>
        <begin position="135"/>
        <end position="154"/>
    </location>
</feature>
<sequence>MTTENGLAWQLAKYRDYHHDHRNVLTHVVGIPLIVLSITTLLAPWQLPLPGTAVPLSLVAAVLAAGWYLSLDLKLGLLMTALLALFVVAGAQIASISTAAWLGGGIAMFVVGWVFQLVGHKFEGRKPAFVDDLRSFLVGPLFLVVEGLFALGLMKGLRREVETR</sequence>
<protein>
    <submittedName>
        <fullName evidence="2">DUF962 domain-containing protein</fullName>
    </submittedName>
</protein>
<name>A0ABP9K4W2_9SPHN</name>
<accession>A0ABP9K4W2</accession>
<dbReference type="RefSeq" id="WP_346032124.1">
    <property type="nucleotide sequence ID" value="NZ_BAABHV010000009.1"/>
</dbReference>
<organism evidence="2 3">
    <name type="scientific">Erythrobacter westpacificensis</name>
    <dbReference type="NCBI Taxonomy" id="1055231"/>
    <lineage>
        <taxon>Bacteria</taxon>
        <taxon>Pseudomonadati</taxon>
        <taxon>Pseudomonadota</taxon>
        <taxon>Alphaproteobacteria</taxon>
        <taxon>Sphingomonadales</taxon>
        <taxon>Erythrobacteraceae</taxon>
        <taxon>Erythrobacter/Porphyrobacter group</taxon>
        <taxon>Erythrobacter</taxon>
    </lineage>
</organism>
<keyword evidence="1" id="KW-0812">Transmembrane</keyword>
<keyword evidence="1" id="KW-0472">Membrane</keyword>